<evidence type="ECO:0000313" key="7">
    <source>
        <dbReference type="Proteomes" id="UP000604475"/>
    </source>
</evidence>
<feature type="chain" id="PRO_5038061161" evidence="4">
    <location>
        <begin position="37"/>
        <end position="559"/>
    </location>
</feature>
<dbReference type="GO" id="GO:1904680">
    <property type="term" value="F:peptide transmembrane transporter activity"/>
    <property type="evidence" value="ECO:0007669"/>
    <property type="project" value="TreeGrafter"/>
</dbReference>
<feature type="signal peptide" evidence="4">
    <location>
        <begin position="1"/>
        <end position="36"/>
    </location>
</feature>
<dbReference type="InterPro" id="IPR030678">
    <property type="entry name" value="Peptide/Ni-bd"/>
</dbReference>
<dbReference type="Proteomes" id="UP000604475">
    <property type="component" value="Unassembled WGS sequence"/>
</dbReference>
<dbReference type="PIRSF" id="PIRSF002741">
    <property type="entry name" value="MppA"/>
    <property type="match status" value="1"/>
</dbReference>
<dbReference type="GO" id="GO:0042597">
    <property type="term" value="C:periplasmic space"/>
    <property type="evidence" value="ECO:0007669"/>
    <property type="project" value="UniProtKB-ARBA"/>
</dbReference>
<feature type="domain" description="Solute-binding protein family 5" evidence="5">
    <location>
        <begin position="94"/>
        <end position="442"/>
    </location>
</feature>
<dbReference type="Gene3D" id="3.10.105.10">
    <property type="entry name" value="Dipeptide-binding Protein, Domain 3"/>
    <property type="match status" value="1"/>
</dbReference>
<comment type="caution">
    <text evidence="6">The sequence shown here is derived from an EMBL/GenBank/DDBJ whole genome shotgun (WGS) entry which is preliminary data.</text>
</comment>
<evidence type="ECO:0000256" key="1">
    <source>
        <dbReference type="ARBA" id="ARBA00005695"/>
    </source>
</evidence>
<evidence type="ECO:0000256" key="3">
    <source>
        <dbReference type="ARBA" id="ARBA00022729"/>
    </source>
</evidence>
<keyword evidence="3 4" id="KW-0732">Signal</keyword>
<accession>A0A937UU64</accession>
<proteinExistence type="inferred from homology"/>
<dbReference type="Pfam" id="PF00496">
    <property type="entry name" value="SBP_bac_5"/>
    <property type="match status" value="1"/>
</dbReference>
<dbReference type="EMBL" id="JAEACQ010000254">
    <property type="protein sequence ID" value="MBL7630781.1"/>
    <property type="molecule type" value="Genomic_DNA"/>
</dbReference>
<dbReference type="Gene3D" id="3.40.190.10">
    <property type="entry name" value="Periplasmic binding protein-like II"/>
    <property type="match status" value="1"/>
</dbReference>
<dbReference type="GO" id="GO:0015833">
    <property type="term" value="P:peptide transport"/>
    <property type="evidence" value="ECO:0007669"/>
    <property type="project" value="TreeGrafter"/>
</dbReference>
<protein>
    <submittedName>
        <fullName evidence="6">ABC transporter substrate-binding protein</fullName>
    </submittedName>
</protein>
<gene>
    <name evidence="6" type="ORF">I7412_27200</name>
</gene>
<keyword evidence="2" id="KW-0813">Transport</keyword>
<dbReference type="PANTHER" id="PTHR30290:SF9">
    <property type="entry name" value="OLIGOPEPTIDE-BINDING PROTEIN APPA"/>
    <property type="match status" value="1"/>
</dbReference>
<dbReference type="SUPFAM" id="SSF53850">
    <property type="entry name" value="Periplasmic binding protein-like II"/>
    <property type="match status" value="1"/>
</dbReference>
<organism evidence="6 7">
    <name type="scientific">Frankia nepalensis</name>
    <dbReference type="NCBI Taxonomy" id="1836974"/>
    <lineage>
        <taxon>Bacteria</taxon>
        <taxon>Bacillati</taxon>
        <taxon>Actinomycetota</taxon>
        <taxon>Actinomycetes</taxon>
        <taxon>Frankiales</taxon>
        <taxon>Frankiaceae</taxon>
        <taxon>Frankia</taxon>
    </lineage>
</organism>
<dbReference type="AlphaFoldDB" id="A0A937UU64"/>
<evidence type="ECO:0000256" key="4">
    <source>
        <dbReference type="SAM" id="SignalP"/>
    </source>
</evidence>
<name>A0A937UU64_9ACTN</name>
<keyword evidence="7" id="KW-1185">Reference proteome</keyword>
<evidence type="ECO:0000313" key="6">
    <source>
        <dbReference type="EMBL" id="MBL7630781.1"/>
    </source>
</evidence>
<dbReference type="CDD" id="cd08492">
    <property type="entry name" value="PBP2_NikA_DppA_OppA_like_15"/>
    <property type="match status" value="1"/>
</dbReference>
<evidence type="ECO:0000256" key="2">
    <source>
        <dbReference type="ARBA" id="ARBA00022448"/>
    </source>
</evidence>
<sequence>MALRTNGVFPGLRRPRVLALGLVVCATLTLSACSDADPGPQAATGQAVPGGSVTWAFEVEPDTINPQLNGQTRVRPLFLNAYESLLTRDARGGYVPLLATDYSVSDDGLVYTFTLRDDVTFSNGEALDAAAVKANFAKLNDPDYDSQAAGQGPLAKLASVDVAGPHQVTFTLTEPYSPFLAYVSSVFLVAPSAYDSPDITAGGPGVAGTGPFVIDSFTEGQEVRLVRRDDYDWAPSIAAHTGPAYLDSVTYRFLPEASVRLGALTSRQVDVIDGLGGNDVEVVKGDDRLEYQSSSTTGSPWSLYLNASAGPTQDIRVREALVAAADVDTILKSVYRGNRERAWSNVNSAEVALYDPALEGTYGNDPALANRLLDEAGWAARDSDGYRVNAAGARLTISIYTTPAFTADSHEVVLQALQAQLRQSAGFHLDIQSVDQGTWIDHFVAVDYGASDNSISGEGATALEWHWLAKEAGGAVNLSNFSDAKTEEWLAQAASSTDPAEQAEAYRALQRYVILEQFLVLPLIEGQSQIAAGRWVHGVAARPYFGEPSNLYDVWRDRA</sequence>
<comment type="similarity">
    <text evidence="1">Belongs to the bacterial solute-binding protein 5 family.</text>
</comment>
<evidence type="ECO:0000259" key="5">
    <source>
        <dbReference type="Pfam" id="PF00496"/>
    </source>
</evidence>
<dbReference type="PANTHER" id="PTHR30290">
    <property type="entry name" value="PERIPLASMIC BINDING COMPONENT OF ABC TRANSPORTER"/>
    <property type="match status" value="1"/>
</dbReference>
<dbReference type="GO" id="GO:0043190">
    <property type="term" value="C:ATP-binding cassette (ABC) transporter complex"/>
    <property type="evidence" value="ECO:0007669"/>
    <property type="project" value="InterPro"/>
</dbReference>
<reference evidence="6" key="1">
    <citation type="submission" date="2020-12" db="EMBL/GenBank/DDBJ databases">
        <title>Genomic characterization of non-nitrogen-fixing Frankia strains.</title>
        <authorList>
            <person name="Carlos-Shanley C."/>
            <person name="Guerra T."/>
            <person name="Hahn D."/>
        </authorList>
    </citation>
    <scope>NUCLEOTIDE SEQUENCE</scope>
    <source>
        <strain evidence="6">CN6</strain>
    </source>
</reference>
<dbReference type="InterPro" id="IPR000914">
    <property type="entry name" value="SBP_5_dom"/>
</dbReference>
<dbReference type="RefSeq" id="WP_203002861.1">
    <property type="nucleotide sequence ID" value="NZ_JADWYU010000145.1"/>
</dbReference>
<dbReference type="InterPro" id="IPR039424">
    <property type="entry name" value="SBP_5"/>
</dbReference>
<dbReference type="PROSITE" id="PS51257">
    <property type="entry name" value="PROKAR_LIPOPROTEIN"/>
    <property type="match status" value="1"/>
</dbReference>